<reference evidence="1" key="2">
    <citation type="journal article" date="2007" name="Science">
        <title>Draft genome sequence of the sexually transmitted pathogen Trichomonas vaginalis.</title>
        <authorList>
            <person name="Carlton J.M."/>
            <person name="Hirt R.P."/>
            <person name="Silva J.C."/>
            <person name="Delcher A.L."/>
            <person name="Schatz M."/>
            <person name="Zhao Q."/>
            <person name="Wortman J.R."/>
            <person name="Bidwell S.L."/>
            <person name="Alsmark U.C.M."/>
            <person name="Besteiro S."/>
            <person name="Sicheritz-Ponten T."/>
            <person name="Noel C.J."/>
            <person name="Dacks J.B."/>
            <person name="Foster P.G."/>
            <person name="Simillion C."/>
            <person name="Van de Peer Y."/>
            <person name="Miranda-Saavedra D."/>
            <person name="Barton G.J."/>
            <person name="Westrop G.D."/>
            <person name="Mueller S."/>
            <person name="Dessi D."/>
            <person name="Fiori P.L."/>
            <person name="Ren Q."/>
            <person name="Paulsen I."/>
            <person name="Zhang H."/>
            <person name="Bastida-Corcuera F.D."/>
            <person name="Simoes-Barbosa A."/>
            <person name="Brown M.T."/>
            <person name="Hayes R.D."/>
            <person name="Mukherjee M."/>
            <person name="Okumura C.Y."/>
            <person name="Schneider R."/>
            <person name="Smith A.J."/>
            <person name="Vanacova S."/>
            <person name="Villalvazo M."/>
            <person name="Haas B.J."/>
            <person name="Pertea M."/>
            <person name="Feldblyum T.V."/>
            <person name="Utterback T.R."/>
            <person name="Shu C.L."/>
            <person name="Osoegawa K."/>
            <person name="de Jong P.J."/>
            <person name="Hrdy I."/>
            <person name="Horvathova L."/>
            <person name="Zubacova Z."/>
            <person name="Dolezal P."/>
            <person name="Malik S.B."/>
            <person name="Logsdon J.M. Jr."/>
            <person name="Henze K."/>
            <person name="Gupta A."/>
            <person name="Wang C.C."/>
            <person name="Dunne R.L."/>
            <person name="Upcroft J.A."/>
            <person name="Upcroft P."/>
            <person name="White O."/>
            <person name="Salzberg S.L."/>
            <person name="Tang P."/>
            <person name="Chiu C.-H."/>
            <person name="Lee Y.-S."/>
            <person name="Embley T.M."/>
            <person name="Coombs G.H."/>
            <person name="Mottram J.C."/>
            <person name="Tachezy J."/>
            <person name="Fraser-Liggett C.M."/>
            <person name="Johnson P.J."/>
        </authorList>
    </citation>
    <scope>NUCLEOTIDE SEQUENCE [LARGE SCALE GENOMIC DNA]</scope>
    <source>
        <strain evidence="1">G3</strain>
    </source>
</reference>
<organism evidence="1 2">
    <name type="scientific">Trichomonas vaginalis (strain ATCC PRA-98 / G3)</name>
    <dbReference type="NCBI Taxonomy" id="412133"/>
    <lineage>
        <taxon>Eukaryota</taxon>
        <taxon>Metamonada</taxon>
        <taxon>Parabasalia</taxon>
        <taxon>Trichomonadida</taxon>
        <taxon>Trichomonadidae</taxon>
        <taxon>Trichomonas</taxon>
    </lineage>
</organism>
<reference evidence="1" key="1">
    <citation type="submission" date="2006-10" db="EMBL/GenBank/DDBJ databases">
        <authorList>
            <person name="Amadeo P."/>
            <person name="Zhao Q."/>
            <person name="Wortman J."/>
            <person name="Fraser-Liggett C."/>
            <person name="Carlton J."/>
        </authorList>
    </citation>
    <scope>NUCLEOTIDE SEQUENCE</scope>
    <source>
        <strain evidence="1">G3</strain>
    </source>
</reference>
<gene>
    <name evidence="1" type="ORF">TVAG_130110</name>
</gene>
<dbReference type="RefSeq" id="XP_001580889.1">
    <property type="nucleotide sequence ID" value="XM_001580839.1"/>
</dbReference>
<proteinExistence type="predicted"/>
<protein>
    <recommendedName>
        <fullName evidence="3">Right handed beta helix domain-containing protein</fullName>
    </recommendedName>
</protein>
<dbReference type="VEuPathDB" id="TrichDB:TVAG_130110"/>
<accession>A2DIA7</accession>
<dbReference type="AlphaFoldDB" id="A2DIA7"/>
<evidence type="ECO:0000313" key="1">
    <source>
        <dbReference type="EMBL" id="EAY19903.1"/>
    </source>
</evidence>
<dbReference type="EMBL" id="DS113203">
    <property type="protein sequence ID" value="EAY19903.1"/>
    <property type="molecule type" value="Genomic_DNA"/>
</dbReference>
<keyword evidence="2" id="KW-1185">Reference proteome</keyword>
<sequence length="324" mass="36376">MGLQESFSEYYGSVEPNHRTNNETISGSGNYYIHHAIFSFHYQKAAIYLSSPSKVLLETCTFYNNSSTQNGGSFYFYQSECVIVRTYLFHSSTSYYGGAYAIETDIFLKQKNYAFECSVSECSGSQDSIFHYSGDIQVSNMNTSYHNITFYAAYKLDHPNGRGVMNLTTVSNTSSKSEAGIYNCDGFFNITNCNYISNEYTGKNWGIVRCDGTISCLNCSFIGNKGNYLFDCKPTINNCYFNENAVTKTVNKDYSGTFGSIEPFDSLINHYSTFFCPAKNLKDNQKVSSKNYHEGELALGDINIIVSIVYKISFVVALNIPTLK</sequence>
<dbReference type="Proteomes" id="UP000001542">
    <property type="component" value="Unassembled WGS sequence"/>
</dbReference>
<dbReference type="KEGG" id="tva:5465433"/>
<dbReference type="VEuPathDB" id="TrichDB:TVAGG3_0711890"/>
<dbReference type="InParanoid" id="A2DIA7"/>
<evidence type="ECO:0000313" key="2">
    <source>
        <dbReference type="Proteomes" id="UP000001542"/>
    </source>
</evidence>
<evidence type="ECO:0008006" key="3">
    <source>
        <dbReference type="Google" id="ProtNLM"/>
    </source>
</evidence>
<dbReference type="InterPro" id="IPR011050">
    <property type="entry name" value="Pectin_lyase_fold/virulence"/>
</dbReference>
<dbReference type="SUPFAM" id="SSF51126">
    <property type="entry name" value="Pectin lyase-like"/>
    <property type="match status" value="1"/>
</dbReference>
<name>A2DIA7_TRIV3</name>